<protein>
    <submittedName>
        <fullName evidence="4">Ribosome recycling factor</fullName>
    </submittedName>
</protein>
<dbReference type="InterPro" id="IPR002661">
    <property type="entry name" value="Ribosome_recyc_fac"/>
</dbReference>
<dbReference type="InterPro" id="IPR036191">
    <property type="entry name" value="RRF_sf"/>
</dbReference>
<proteinExistence type="inferred from homology"/>
<dbReference type="VEuPathDB" id="TriTrypDB:TRSC58_03048"/>
<evidence type="ECO:0000313" key="5">
    <source>
        <dbReference type="Proteomes" id="UP000283634"/>
    </source>
</evidence>
<dbReference type="InterPro" id="IPR023584">
    <property type="entry name" value="Ribosome_recyc_fac_dom"/>
</dbReference>
<reference evidence="4 5" key="1">
    <citation type="journal article" date="2018" name="BMC Genomics">
        <title>Genomic comparison of Trypanosoma conorhini and Trypanosoma rangeli to Trypanosoma cruzi strains of high and low virulence.</title>
        <authorList>
            <person name="Bradwell K.R."/>
            <person name="Koparde V.N."/>
            <person name="Matveyev A.V."/>
            <person name="Serrano M.G."/>
            <person name="Alves J.M."/>
            <person name="Parikh H."/>
            <person name="Huang B."/>
            <person name="Lee V."/>
            <person name="Espinosa-Alvarez O."/>
            <person name="Ortiz P.A."/>
            <person name="Costa-Martins A.G."/>
            <person name="Teixeira M.M."/>
            <person name="Buck G.A."/>
        </authorList>
    </citation>
    <scope>NUCLEOTIDE SEQUENCE [LARGE SCALE GENOMIC DNA]</scope>
    <source>
        <strain evidence="4 5">AM80</strain>
    </source>
</reference>
<dbReference type="GO" id="GO:0006412">
    <property type="term" value="P:translation"/>
    <property type="evidence" value="ECO:0007669"/>
    <property type="project" value="UniProtKB-KW"/>
</dbReference>
<comment type="caution">
    <text evidence="4">The sequence shown here is derived from an EMBL/GenBank/DDBJ whole genome shotgun (WGS) entry which is preliminary data.</text>
</comment>
<organism evidence="4 5">
    <name type="scientific">Trypanosoma rangeli</name>
    <dbReference type="NCBI Taxonomy" id="5698"/>
    <lineage>
        <taxon>Eukaryota</taxon>
        <taxon>Discoba</taxon>
        <taxon>Euglenozoa</taxon>
        <taxon>Kinetoplastea</taxon>
        <taxon>Metakinetoplastina</taxon>
        <taxon>Trypanosomatida</taxon>
        <taxon>Trypanosomatidae</taxon>
        <taxon>Trypanosoma</taxon>
        <taxon>Herpetosoma</taxon>
    </lineage>
</organism>
<evidence type="ECO:0000313" key="4">
    <source>
        <dbReference type="EMBL" id="RNF00559.1"/>
    </source>
</evidence>
<dbReference type="GO" id="GO:0043023">
    <property type="term" value="F:ribosomal large subunit binding"/>
    <property type="evidence" value="ECO:0007669"/>
    <property type="project" value="TreeGrafter"/>
</dbReference>
<dbReference type="Pfam" id="PF01765">
    <property type="entry name" value="RRF"/>
    <property type="match status" value="1"/>
</dbReference>
<sequence length="284" mass="31532">MRCALSLPAVLASGSRCITWSQRWGQPAAFKAAAAATRCIGSLAFAPTRISHKDQRRGDRGESRRLTFEERAERRTGKSRELKMVRNNLLQEAEQVIQADVPDELEHIFMQHFERANVCAMKVLNMAKCLELLEVDVGGGRKVLLTKVAQVVKTSNSTIEIVPQNASFASPILHRVTRFDTTLHVTKEQQKIKVVIPPVTTGRRDKAVTEIQQVIAAFKQKTKQVRTHATKALQDAGIDEDALRELNAELDTTTNTFTAEKVAELEQLAEDVTSMGADESDIEA</sequence>
<evidence type="ECO:0000259" key="3">
    <source>
        <dbReference type="Pfam" id="PF01765"/>
    </source>
</evidence>
<dbReference type="GeneID" id="40331425"/>
<dbReference type="Gene3D" id="1.10.132.20">
    <property type="entry name" value="Ribosome-recycling factor"/>
    <property type="match status" value="1"/>
</dbReference>
<name>A0A422N514_TRYRA</name>
<dbReference type="RefSeq" id="XP_029235833.1">
    <property type="nucleotide sequence ID" value="XM_029384282.1"/>
</dbReference>
<dbReference type="Proteomes" id="UP000283634">
    <property type="component" value="Unassembled WGS sequence"/>
</dbReference>
<accession>A0A422N514</accession>
<evidence type="ECO:0000256" key="2">
    <source>
        <dbReference type="ARBA" id="ARBA00022917"/>
    </source>
</evidence>
<keyword evidence="5" id="KW-1185">Reference proteome</keyword>
<evidence type="ECO:0000256" key="1">
    <source>
        <dbReference type="ARBA" id="ARBA00005912"/>
    </source>
</evidence>
<dbReference type="EMBL" id="MKGL01000318">
    <property type="protein sequence ID" value="RNF00559.1"/>
    <property type="molecule type" value="Genomic_DNA"/>
</dbReference>
<comment type="similarity">
    <text evidence="1">Belongs to the RRF family.</text>
</comment>
<dbReference type="GO" id="GO:0005739">
    <property type="term" value="C:mitochondrion"/>
    <property type="evidence" value="ECO:0007669"/>
    <property type="project" value="TreeGrafter"/>
</dbReference>
<dbReference type="PANTHER" id="PTHR20982">
    <property type="entry name" value="RIBOSOME RECYCLING FACTOR"/>
    <property type="match status" value="1"/>
</dbReference>
<dbReference type="OMA" id="EVMSMGI"/>
<dbReference type="SUPFAM" id="SSF55194">
    <property type="entry name" value="Ribosome recycling factor, RRF"/>
    <property type="match status" value="1"/>
</dbReference>
<feature type="domain" description="Ribosome recycling factor" evidence="3">
    <location>
        <begin position="128"/>
        <end position="260"/>
    </location>
</feature>
<dbReference type="AlphaFoldDB" id="A0A422N514"/>
<dbReference type="OrthoDB" id="278167at2759"/>
<dbReference type="PANTHER" id="PTHR20982:SF3">
    <property type="entry name" value="MITOCHONDRIAL RIBOSOME RECYCLING FACTOR PSEUDO 1"/>
    <property type="match status" value="1"/>
</dbReference>
<keyword evidence="2" id="KW-0648">Protein biosynthesis</keyword>
<gene>
    <name evidence="4" type="ORF">TraAM80_07492</name>
</gene>